<dbReference type="AlphaFoldDB" id="A0A919TW95"/>
<name>A0A919TW95_9ACTN</name>
<dbReference type="EMBL" id="BOMY01000038">
    <property type="protein sequence ID" value="GIF23060.1"/>
    <property type="molecule type" value="Genomic_DNA"/>
</dbReference>
<sequence>MSARDLAGWAADAFATYDLATTHRIVIAVTGPGPLPDYVSARVDPLTGTVGLPRPVGVVLAREPLDELVRLALLTRNALLVETGDPERVRHLAALAEKAGAPAGVVQLLDGPAEVDAVLEPPADAPVVVIADHGSPVTVAEPEAVVLAVGDGYADLGHAIRAARGILRETGGDRIRVYAGDPLRIAAALPAVRVAVGDGEMPPPPADGLIVWTRIGLDGPVARQPWAAPGAPVPAYPRAANEP</sequence>
<dbReference type="InterPro" id="IPR016161">
    <property type="entry name" value="Ald_DH/histidinol_DH"/>
</dbReference>
<reference evidence="1" key="1">
    <citation type="submission" date="2021-01" db="EMBL/GenBank/DDBJ databases">
        <title>Whole genome shotgun sequence of Actinoplanes tereljensis NBRC 105297.</title>
        <authorList>
            <person name="Komaki H."/>
            <person name="Tamura T."/>
        </authorList>
    </citation>
    <scope>NUCLEOTIDE SEQUENCE</scope>
    <source>
        <strain evidence="1">NBRC 105297</strain>
    </source>
</reference>
<comment type="caution">
    <text evidence="1">The sequence shown here is derived from an EMBL/GenBank/DDBJ whole genome shotgun (WGS) entry which is preliminary data.</text>
</comment>
<accession>A0A919TW95</accession>
<dbReference type="Proteomes" id="UP000623608">
    <property type="component" value="Unassembled WGS sequence"/>
</dbReference>
<gene>
    <name evidence="1" type="ORF">Ate02nite_57900</name>
</gene>
<evidence type="ECO:0000313" key="2">
    <source>
        <dbReference type="Proteomes" id="UP000623608"/>
    </source>
</evidence>
<protein>
    <submittedName>
        <fullName evidence="1">Uncharacterized protein</fullName>
    </submittedName>
</protein>
<keyword evidence="2" id="KW-1185">Reference proteome</keyword>
<dbReference type="RefSeq" id="WP_203810974.1">
    <property type="nucleotide sequence ID" value="NZ_BOMY01000038.1"/>
</dbReference>
<organism evidence="1 2">
    <name type="scientific">Paractinoplanes tereljensis</name>
    <dbReference type="NCBI Taxonomy" id="571912"/>
    <lineage>
        <taxon>Bacteria</taxon>
        <taxon>Bacillati</taxon>
        <taxon>Actinomycetota</taxon>
        <taxon>Actinomycetes</taxon>
        <taxon>Micromonosporales</taxon>
        <taxon>Micromonosporaceae</taxon>
        <taxon>Paractinoplanes</taxon>
    </lineage>
</organism>
<proteinExistence type="predicted"/>
<evidence type="ECO:0000313" key="1">
    <source>
        <dbReference type="EMBL" id="GIF23060.1"/>
    </source>
</evidence>
<dbReference type="SUPFAM" id="SSF53720">
    <property type="entry name" value="ALDH-like"/>
    <property type="match status" value="1"/>
</dbReference>
<dbReference type="GO" id="GO:0016491">
    <property type="term" value="F:oxidoreductase activity"/>
    <property type="evidence" value="ECO:0007669"/>
    <property type="project" value="InterPro"/>
</dbReference>